<dbReference type="RefSeq" id="WP_231058036.1">
    <property type="nucleotide sequence ID" value="NZ_JAJNOC010000002.1"/>
</dbReference>
<dbReference type="EMBL" id="JAJNOC010000002">
    <property type="protein sequence ID" value="MCD2516733.1"/>
    <property type="molecule type" value="Genomic_DNA"/>
</dbReference>
<comment type="caution">
    <text evidence="2">The sequence shown here is derived from an EMBL/GenBank/DDBJ whole genome shotgun (WGS) entry which is preliminary data.</text>
</comment>
<dbReference type="GO" id="GO:0005524">
    <property type="term" value="F:ATP binding"/>
    <property type="evidence" value="ECO:0007669"/>
    <property type="project" value="UniProtKB-KW"/>
</dbReference>
<evidence type="ECO:0000313" key="2">
    <source>
        <dbReference type="EMBL" id="MCD2516733.1"/>
    </source>
</evidence>
<evidence type="ECO:0000259" key="1">
    <source>
        <dbReference type="Pfam" id="PF13401"/>
    </source>
</evidence>
<dbReference type="InterPro" id="IPR049945">
    <property type="entry name" value="AAA_22"/>
</dbReference>
<gene>
    <name evidence="2" type="ORF">LQ564_10480</name>
</gene>
<keyword evidence="3" id="KW-1185">Reference proteome</keyword>
<dbReference type="SUPFAM" id="SSF52540">
    <property type="entry name" value="P-loop containing nucleoside triphosphate hydrolases"/>
    <property type="match status" value="1"/>
</dbReference>
<reference evidence="2" key="1">
    <citation type="submission" date="2021-11" db="EMBL/GenBank/DDBJ databases">
        <title>The complete genome of Massilia sp sp. G4R7.</title>
        <authorList>
            <person name="Liu L."/>
            <person name="Yue J."/>
            <person name="Yuan J."/>
            <person name="Yang F."/>
            <person name="Li L."/>
        </authorList>
    </citation>
    <scope>NUCLEOTIDE SEQUENCE</scope>
    <source>
        <strain evidence="2">G4R7</strain>
    </source>
</reference>
<organism evidence="2 3">
    <name type="scientific">Massilia phyllostachyos</name>
    <dbReference type="NCBI Taxonomy" id="2898585"/>
    <lineage>
        <taxon>Bacteria</taxon>
        <taxon>Pseudomonadati</taxon>
        <taxon>Pseudomonadota</taxon>
        <taxon>Betaproteobacteria</taxon>
        <taxon>Burkholderiales</taxon>
        <taxon>Oxalobacteraceae</taxon>
        <taxon>Telluria group</taxon>
        <taxon>Massilia</taxon>
    </lineage>
</organism>
<accession>A0ABS8Q4R3</accession>
<name>A0ABS8Q4R3_9BURK</name>
<proteinExistence type="predicted"/>
<dbReference type="Pfam" id="PF13401">
    <property type="entry name" value="AAA_22"/>
    <property type="match status" value="1"/>
</dbReference>
<dbReference type="Proteomes" id="UP001179361">
    <property type="component" value="Unassembled WGS sequence"/>
</dbReference>
<keyword evidence="2" id="KW-0547">Nucleotide-binding</keyword>
<evidence type="ECO:0000313" key="3">
    <source>
        <dbReference type="Proteomes" id="UP001179361"/>
    </source>
</evidence>
<feature type="domain" description="ORC1/DEAH AAA+ ATPase" evidence="1">
    <location>
        <begin position="48"/>
        <end position="179"/>
    </location>
</feature>
<sequence>MNAIADGRADLLTVNHPLFSPTTVLTTEPIKELYQIVRHVLLVRENGCCFTAQSGAGKTRALMLLEHLLRERMPELVIIQHSSWNHQVPSIRAFFKHFLTAVGHPELRGETFDLRHRLVCRLIDLARSQQSPFVVLLIDEANAMLLADFLFLKDVYNDLDREGILLVTIMMGQDPEFSDVVAGLREQGKSDLVSRFARRRQALRLLSRKEDVASIFRQIDAAVWPPGSGQTWTQFFVPEGWAAGFRLENETSAFFEAVRTCSDNAGWSTGFPARQFFGVIRHYLTARQFSDTFGRAPPTDLWEKAIEFALLTDAMDEAKTEAKRIKRRQR</sequence>
<dbReference type="InterPro" id="IPR027417">
    <property type="entry name" value="P-loop_NTPase"/>
</dbReference>
<keyword evidence="2" id="KW-0067">ATP-binding</keyword>
<protein>
    <submittedName>
        <fullName evidence="2">ATP-binding protein</fullName>
    </submittedName>
</protein>